<dbReference type="GO" id="GO:0004806">
    <property type="term" value="F:triacylglycerol lipase activity"/>
    <property type="evidence" value="ECO:0007669"/>
    <property type="project" value="TreeGrafter"/>
</dbReference>
<evidence type="ECO:0000256" key="39">
    <source>
        <dbReference type="ARBA" id="ARBA00049461"/>
    </source>
</evidence>
<evidence type="ECO:0000256" key="11">
    <source>
        <dbReference type="ARBA" id="ARBA00013254"/>
    </source>
</evidence>
<keyword evidence="14" id="KW-0963">Cytoplasm</keyword>
<dbReference type="EC" id="3.1.1.79" evidence="10"/>
<evidence type="ECO:0000256" key="13">
    <source>
        <dbReference type="ARBA" id="ARBA00022475"/>
    </source>
</evidence>
<comment type="caution">
    <text evidence="44">The sequence shown here is derived from an EMBL/GenBank/DDBJ whole genome shotgun (WGS) entry which is preliminary data.</text>
</comment>
<evidence type="ECO:0000256" key="2">
    <source>
        <dbReference type="ARBA" id="ARBA00001613"/>
    </source>
</evidence>
<dbReference type="GO" id="GO:0004771">
    <property type="term" value="F:sterol ester esterase activity"/>
    <property type="evidence" value="ECO:0007669"/>
    <property type="project" value="TreeGrafter"/>
</dbReference>
<keyword evidence="16" id="KW-0551">Lipid droplet</keyword>
<keyword evidence="17" id="KW-0378">Hydrolase</keyword>
<evidence type="ECO:0000256" key="33">
    <source>
        <dbReference type="ARBA" id="ARBA00048657"/>
    </source>
</evidence>
<dbReference type="EC" id="3.1.1.23" evidence="11"/>
<comment type="catalytic activity">
    <reaction evidence="35">
        <text>all-trans-retinyl hexadecanoate + H2O = all-trans-retinol + hexadecanoate + H(+)</text>
        <dbReference type="Rhea" id="RHEA:13933"/>
        <dbReference type="ChEBI" id="CHEBI:7896"/>
        <dbReference type="ChEBI" id="CHEBI:15377"/>
        <dbReference type="ChEBI" id="CHEBI:15378"/>
        <dbReference type="ChEBI" id="CHEBI:17336"/>
        <dbReference type="ChEBI" id="CHEBI:17616"/>
    </reaction>
    <physiologicalReaction direction="left-to-right" evidence="35">
        <dbReference type="Rhea" id="RHEA:13934"/>
    </physiologicalReaction>
</comment>
<comment type="catalytic activity">
    <reaction evidence="36">
        <text>2,3-di-(9Z)-octadecenoyl-sn-glycerol + H2O = 2-(9Z-octadecenoyl)-glycerol + (9Z)-octadecenoate + H(+)</text>
        <dbReference type="Rhea" id="RHEA:38383"/>
        <dbReference type="ChEBI" id="CHEBI:15377"/>
        <dbReference type="ChEBI" id="CHEBI:15378"/>
        <dbReference type="ChEBI" id="CHEBI:30823"/>
        <dbReference type="ChEBI" id="CHEBI:73990"/>
        <dbReference type="ChEBI" id="CHEBI:75824"/>
    </reaction>
    <physiologicalReaction direction="left-to-right" evidence="36">
        <dbReference type="Rhea" id="RHEA:38384"/>
    </physiologicalReaction>
</comment>
<evidence type="ECO:0000256" key="26">
    <source>
        <dbReference type="ARBA" id="ARBA00046695"/>
    </source>
</evidence>
<dbReference type="InterPro" id="IPR013094">
    <property type="entry name" value="AB_hydrolase_3"/>
</dbReference>
<comment type="catalytic activity">
    <reaction evidence="31">
        <text>a diacylglycerol + H2O = a monoacylglycerol + a fatty acid + H(+)</text>
        <dbReference type="Rhea" id="RHEA:32731"/>
        <dbReference type="ChEBI" id="CHEBI:15377"/>
        <dbReference type="ChEBI" id="CHEBI:15378"/>
        <dbReference type="ChEBI" id="CHEBI:17408"/>
        <dbReference type="ChEBI" id="CHEBI:18035"/>
        <dbReference type="ChEBI" id="CHEBI:28868"/>
        <dbReference type="EC" id="3.1.1.79"/>
    </reaction>
</comment>
<evidence type="ECO:0000256" key="10">
    <source>
        <dbReference type="ARBA" id="ARBA00013088"/>
    </source>
</evidence>
<evidence type="ECO:0000256" key="34">
    <source>
        <dbReference type="ARBA" id="ARBA00048674"/>
    </source>
</evidence>
<evidence type="ECO:0000256" key="22">
    <source>
        <dbReference type="ARBA" id="ARBA00023221"/>
    </source>
</evidence>
<feature type="domain" description="Hormone-sensitive lipase N-terminal" evidence="42">
    <location>
        <begin position="231"/>
        <end position="297"/>
    </location>
</feature>
<evidence type="ECO:0000256" key="36">
    <source>
        <dbReference type="ARBA" id="ARBA00049143"/>
    </source>
</evidence>
<sequence length="649" mass="71497">SVFQVLRSCLLHIIHKGRYIASNYSSAFFRAEHNASEMEAYCDALCQLRALLHLAQQLLRDNARGELYSLQDRDLSRRFVHEYSSMHKACFYGRCLGFQVGRQPPASVGWEVLGERMWSVSQFSPALRPFLQTVVISMVSYGETYGRQHTGLGMAALSLLTSAKYVLDPELRGAQFERITQNLDMNFWKSFWNLTESGLLTVGVPAWARWRRGPAGGVGPLASDPLLSPRTCLQGFSRMASSPVQVNLTLTLPPVALHMPLAADPRLTTSVSPPVAHWGPGPVHVRLISCELREGQDSEELLSFSRTDPPPISVSQLPWVQKQPLSPWLLIHLHGGGFVAQTSKSHENYLRSWSKELNVPILSVDYSLSPEAPFPRALEECFYAYCWALRNSHLLGSTAERVCLAGDRRRGEPLHHGVHEGLVQRRAGPPRHHGSLPRNPAHHGCLALPPPHAHRSLPASGSPHKVPQRLRRDRLGDGGSCAGQSLPELHEEEHGRAARRPHPRCLQLDPVLPGAHAGGRRGPPTGVHSQAENGPRRVHSQPRGSRGLPGRVFEPLRSECRASVSLTSCPIIRNPFVSPLLAPSSLLRGLPPLHIVASALDALLDDSVMFAKKLRDMGQPLAKETEVASSVCVEQLRAIFQQGNPKGPA</sequence>
<keyword evidence="18" id="KW-0442">Lipid degradation</keyword>
<protein>
    <recommendedName>
        <fullName evidence="12">Hormone-sensitive lipase</fullName>
        <ecNumber evidence="11">3.1.1.23</ecNumber>
        <ecNumber evidence="10">3.1.1.79</ecNumber>
    </recommendedName>
    <alternativeName>
        <fullName evidence="25">Monoacylglycerol lipase LIPE</fullName>
    </alternativeName>
    <alternativeName>
        <fullName evidence="24">Retinyl ester hydrolase</fullName>
    </alternativeName>
</protein>
<keyword evidence="15" id="KW-0153">Cholesterol metabolism</keyword>
<comment type="catalytic activity">
    <reaction evidence="28">
        <text>1,2-di-(9Z-octadecenoyl)-glycerol + H2O = 2-(9Z-octadecenoyl)-glycerol + (9Z)-octadecenoate + H(+)</text>
        <dbReference type="Rhea" id="RHEA:38659"/>
        <dbReference type="ChEBI" id="CHEBI:15377"/>
        <dbReference type="ChEBI" id="CHEBI:15378"/>
        <dbReference type="ChEBI" id="CHEBI:30823"/>
        <dbReference type="ChEBI" id="CHEBI:52323"/>
        <dbReference type="ChEBI" id="CHEBI:73990"/>
    </reaction>
    <physiologicalReaction direction="left-to-right" evidence="28">
        <dbReference type="Rhea" id="RHEA:38660"/>
    </physiologicalReaction>
</comment>
<evidence type="ECO:0000256" key="3">
    <source>
        <dbReference type="ARBA" id="ARBA00004236"/>
    </source>
</evidence>
<dbReference type="EMBL" id="CAAE01007914">
    <property type="protein sequence ID" value="CAF90962.1"/>
    <property type="molecule type" value="Genomic_DNA"/>
</dbReference>
<accession>Q4T820</accession>
<evidence type="ECO:0000259" key="42">
    <source>
        <dbReference type="Pfam" id="PF06350"/>
    </source>
</evidence>
<evidence type="ECO:0000256" key="9">
    <source>
        <dbReference type="ARBA" id="ARBA00010515"/>
    </source>
</evidence>
<dbReference type="GO" id="GO:0005901">
    <property type="term" value="C:caveola"/>
    <property type="evidence" value="ECO:0007669"/>
    <property type="project" value="UniProtKB-SubCell"/>
</dbReference>
<keyword evidence="21" id="KW-1207">Sterol metabolism</keyword>
<evidence type="ECO:0000256" key="28">
    <source>
        <dbReference type="ARBA" id="ARBA00047458"/>
    </source>
</evidence>
<evidence type="ECO:0000256" key="29">
    <source>
        <dbReference type="ARBA" id="ARBA00047476"/>
    </source>
</evidence>
<dbReference type="GO" id="GO:0047372">
    <property type="term" value="F:monoacylglycerol lipase activity"/>
    <property type="evidence" value="ECO:0007669"/>
    <property type="project" value="UniProtKB-EC"/>
</dbReference>
<evidence type="ECO:0000256" key="8">
    <source>
        <dbReference type="ARBA" id="ARBA00005189"/>
    </source>
</evidence>
<name>Q4T820_TETNG</name>
<comment type="catalytic activity">
    <reaction evidence="39">
        <text>2-(9Z-octadecenoyl)-glycerol + H2O = glycerol + (9Z)-octadecenoate + H(+)</text>
        <dbReference type="Rhea" id="RHEA:38491"/>
        <dbReference type="ChEBI" id="CHEBI:15377"/>
        <dbReference type="ChEBI" id="CHEBI:15378"/>
        <dbReference type="ChEBI" id="CHEBI:17754"/>
        <dbReference type="ChEBI" id="CHEBI:30823"/>
        <dbReference type="ChEBI" id="CHEBI:73990"/>
    </reaction>
    <physiologicalReaction direction="left-to-right" evidence="39">
        <dbReference type="Rhea" id="RHEA:38492"/>
    </physiologicalReaction>
</comment>
<gene>
    <name evidence="44" type="ORF">GSTENG00005445001</name>
</gene>
<comment type="catalytic activity">
    <reaction evidence="33">
        <text>1,2-di-(9Z-octadecenoyl)-glycerol + (9Z)-octadecenoate + H(+) = 1,2,3-tri-(9Z-octadecenoyl)-glycerol + H2O</text>
        <dbReference type="Rhea" id="RHEA:38379"/>
        <dbReference type="ChEBI" id="CHEBI:15377"/>
        <dbReference type="ChEBI" id="CHEBI:15378"/>
        <dbReference type="ChEBI" id="CHEBI:30823"/>
        <dbReference type="ChEBI" id="CHEBI:52323"/>
        <dbReference type="ChEBI" id="CHEBI:53753"/>
    </reaction>
    <physiologicalReaction direction="right-to-left" evidence="33">
        <dbReference type="Rhea" id="RHEA:38381"/>
    </physiologicalReaction>
</comment>
<proteinExistence type="inferred from homology"/>
<evidence type="ECO:0000256" key="14">
    <source>
        <dbReference type="ARBA" id="ARBA00022490"/>
    </source>
</evidence>
<comment type="catalytic activity">
    <reaction evidence="37">
        <text>a monoacylglycerol + H2O = glycerol + a fatty acid + H(+)</text>
        <dbReference type="Rhea" id="RHEA:15245"/>
        <dbReference type="ChEBI" id="CHEBI:15377"/>
        <dbReference type="ChEBI" id="CHEBI:15378"/>
        <dbReference type="ChEBI" id="CHEBI:17408"/>
        <dbReference type="ChEBI" id="CHEBI:17754"/>
        <dbReference type="ChEBI" id="CHEBI:28868"/>
        <dbReference type="EC" id="3.1.1.79"/>
    </reaction>
</comment>
<dbReference type="PROSITE" id="PS01173">
    <property type="entry name" value="LIPASE_GDXG_HIS"/>
    <property type="match status" value="1"/>
</dbReference>
<dbReference type="GO" id="GO:0008203">
    <property type="term" value="P:cholesterol metabolic process"/>
    <property type="evidence" value="ECO:0007669"/>
    <property type="project" value="UniProtKB-KW"/>
</dbReference>
<dbReference type="GO" id="GO:0005829">
    <property type="term" value="C:cytosol"/>
    <property type="evidence" value="ECO:0007669"/>
    <property type="project" value="UniProtKB-SubCell"/>
</dbReference>
<evidence type="ECO:0000256" key="1">
    <source>
        <dbReference type="ARBA" id="ARBA00000803"/>
    </source>
</evidence>
<comment type="catalytic activity">
    <reaction evidence="27">
        <text>1-(9Z-octadecenoyl)-glycerol + H2O = glycerol + (9Z)-octadecenoate + H(+)</text>
        <dbReference type="Rhea" id="RHEA:38487"/>
        <dbReference type="ChEBI" id="CHEBI:15377"/>
        <dbReference type="ChEBI" id="CHEBI:15378"/>
        <dbReference type="ChEBI" id="CHEBI:17754"/>
        <dbReference type="ChEBI" id="CHEBI:30823"/>
        <dbReference type="ChEBI" id="CHEBI:75342"/>
    </reaction>
    <physiologicalReaction direction="left-to-right" evidence="27">
        <dbReference type="Rhea" id="RHEA:38488"/>
    </physiologicalReaction>
</comment>
<comment type="similarity">
    <text evidence="9">Belongs to the 'GDXG' lipolytic enzyme family.</text>
</comment>
<comment type="catalytic activity">
    <reaction evidence="1">
        <text>a triacylglycerol + H2O = a diacylglycerol + a fatty acid + H(+)</text>
        <dbReference type="Rhea" id="RHEA:12044"/>
        <dbReference type="ChEBI" id="CHEBI:15377"/>
        <dbReference type="ChEBI" id="CHEBI:15378"/>
        <dbReference type="ChEBI" id="CHEBI:17855"/>
        <dbReference type="ChEBI" id="CHEBI:18035"/>
        <dbReference type="ChEBI" id="CHEBI:28868"/>
        <dbReference type="EC" id="3.1.1.79"/>
    </reaction>
</comment>
<evidence type="ECO:0000256" key="18">
    <source>
        <dbReference type="ARBA" id="ARBA00022963"/>
    </source>
</evidence>
<dbReference type="PANTHER" id="PTHR23025:SF2">
    <property type="entry name" value="HORMONE-SENSITIVE LIPASE"/>
    <property type="match status" value="1"/>
</dbReference>
<feature type="domain" description="Hormone-sensitive lipase N-terminal" evidence="42">
    <location>
        <begin position="1"/>
        <end position="100"/>
    </location>
</feature>
<evidence type="ECO:0000259" key="43">
    <source>
        <dbReference type="Pfam" id="PF07859"/>
    </source>
</evidence>
<feature type="domain" description="Alpha/beta hydrolase fold-3" evidence="43">
    <location>
        <begin position="330"/>
        <end position="407"/>
    </location>
</feature>
<dbReference type="UniPathway" id="UPA00256"/>
<dbReference type="OrthoDB" id="408631at2759"/>
<keyword evidence="19" id="KW-0443">Lipid metabolism</keyword>
<evidence type="ECO:0000256" key="27">
    <source>
        <dbReference type="ARBA" id="ARBA00047438"/>
    </source>
</evidence>
<dbReference type="KEGG" id="tng:GSTEN00005445G001"/>
<feature type="domain" description="Alpha/beta hydrolase fold-3" evidence="43">
    <location>
        <begin position="573"/>
        <end position="620"/>
    </location>
</feature>
<evidence type="ECO:0000256" key="15">
    <source>
        <dbReference type="ARBA" id="ARBA00022548"/>
    </source>
</evidence>
<organism evidence="44">
    <name type="scientific">Tetraodon nigroviridis</name>
    <name type="common">Spotted green pufferfish</name>
    <name type="synonym">Chelonodon nigroviridis</name>
    <dbReference type="NCBI Taxonomy" id="99883"/>
    <lineage>
        <taxon>Eukaryota</taxon>
        <taxon>Metazoa</taxon>
        <taxon>Chordata</taxon>
        <taxon>Craniata</taxon>
        <taxon>Vertebrata</taxon>
        <taxon>Euteleostomi</taxon>
        <taxon>Actinopterygii</taxon>
        <taxon>Neopterygii</taxon>
        <taxon>Teleostei</taxon>
        <taxon>Neoteleostei</taxon>
        <taxon>Acanthomorphata</taxon>
        <taxon>Eupercaria</taxon>
        <taxon>Tetraodontiformes</taxon>
        <taxon>Tetradontoidea</taxon>
        <taxon>Tetraodontidae</taxon>
        <taxon>Tetraodon</taxon>
    </lineage>
</organism>
<evidence type="ECO:0000256" key="19">
    <source>
        <dbReference type="ARBA" id="ARBA00023098"/>
    </source>
</evidence>
<feature type="non-terminal residue" evidence="44">
    <location>
        <position position="1"/>
    </location>
</feature>
<comment type="catalytic activity">
    <reaction evidence="29">
        <text>2-(5Z,8Z,11Z,14Z-eicosatetraenoyl)-glycerol + H2O = glycerol + (5Z,8Z,11Z,14Z)-eicosatetraenoate + H(+)</text>
        <dbReference type="Rhea" id="RHEA:26132"/>
        <dbReference type="ChEBI" id="CHEBI:15377"/>
        <dbReference type="ChEBI" id="CHEBI:15378"/>
        <dbReference type="ChEBI" id="CHEBI:17754"/>
        <dbReference type="ChEBI" id="CHEBI:32395"/>
        <dbReference type="ChEBI" id="CHEBI:52392"/>
    </reaction>
    <physiologicalReaction direction="left-to-right" evidence="29">
        <dbReference type="Rhea" id="RHEA:26133"/>
    </physiologicalReaction>
</comment>
<evidence type="ECO:0000256" key="21">
    <source>
        <dbReference type="ARBA" id="ARBA00023166"/>
    </source>
</evidence>
<evidence type="ECO:0000256" key="16">
    <source>
        <dbReference type="ARBA" id="ARBA00022677"/>
    </source>
</evidence>
<evidence type="ECO:0000256" key="25">
    <source>
        <dbReference type="ARBA" id="ARBA00031112"/>
    </source>
</evidence>
<dbReference type="PANTHER" id="PTHR23025">
    <property type="entry name" value="TRIACYLGLYCEROL LIPASE"/>
    <property type="match status" value="1"/>
</dbReference>
<comment type="pathway">
    <text evidence="8">Lipid metabolism.</text>
</comment>
<evidence type="ECO:0000256" key="4">
    <source>
        <dbReference type="ARBA" id="ARBA00004345"/>
    </source>
</evidence>
<dbReference type="InterPro" id="IPR002168">
    <property type="entry name" value="Lipase_GDXG_HIS_AS"/>
</dbReference>
<reference evidence="44" key="2">
    <citation type="submission" date="2004-02" db="EMBL/GenBank/DDBJ databases">
        <authorList>
            <consortium name="Genoscope"/>
            <consortium name="Whitehead Institute Centre for Genome Research"/>
        </authorList>
    </citation>
    <scope>NUCLEOTIDE SEQUENCE</scope>
</reference>
<evidence type="ECO:0000256" key="41">
    <source>
        <dbReference type="SAM" id="MobiDB-lite"/>
    </source>
</evidence>
<dbReference type="Pfam" id="PF06350">
    <property type="entry name" value="HSL_N"/>
    <property type="match status" value="3"/>
</dbReference>
<comment type="catalytic activity">
    <reaction evidence="40">
        <text>1,2-di-(9Z-octadecenoyl)-sn-glycerol + H2O = (9Z-octadecenoyl)-glycerol + (9Z)-octadecenoate + H(+)</text>
        <dbReference type="Rhea" id="RHEA:39935"/>
        <dbReference type="ChEBI" id="CHEBI:15377"/>
        <dbReference type="ChEBI" id="CHEBI:15378"/>
        <dbReference type="ChEBI" id="CHEBI:30823"/>
        <dbReference type="ChEBI" id="CHEBI:52333"/>
        <dbReference type="ChEBI" id="CHEBI:75937"/>
    </reaction>
    <physiologicalReaction direction="left-to-right" evidence="40">
        <dbReference type="Rhea" id="RHEA:39936"/>
    </physiologicalReaction>
</comment>
<dbReference type="Gene3D" id="3.40.50.1820">
    <property type="entry name" value="alpha/beta hydrolase"/>
    <property type="match status" value="2"/>
</dbReference>
<dbReference type="Pfam" id="PF07859">
    <property type="entry name" value="Abhydrolase_3"/>
    <property type="match status" value="2"/>
</dbReference>
<evidence type="ECO:0000256" key="23">
    <source>
        <dbReference type="ARBA" id="ARBA00023406"/>
    </source>
</evidence>
<evidence type="ECO:0000256" key="35">
    <source>
        <dbReference type="ARBA" id="ARBA00049053"/>
    </source>
</evidence>
<comment type="catalytic activity">
    <reaction evidence="30">
        <text>cholesteryl (9Z-octadecenoate) + H2O = cholesterol + (9Z)-octadecenoate + H(+)</text>
        <dbReference type="Rhea" id="RHEA:33875"/>
        <dbReference type="ChEBI" id="CHEBI:15377"/>
        <dbReference type="ChEBI" id="CHEBI:15378"/>
        <dbReference type="ChEBI" id="CHEBI:16113"/>
        <dbReference type="ChEBI" id="CHEBI:30823"/>
        <dbReference type="ChEBI" id="CHEBI:46898"/>
    </reaction>
    <physiologicalReaction direction="left-to-right" evidence="30">
        <dbReference type="Rhea" id="RHEA:33876"/>
    </physiologicalReaction>
</comment>
<evidence type="ECO:0000256" key="12">
    <source>
        <dbReference type="ARBA" id="ARBA00015845"/>
    </source>
</evidence>
<evidence type="ECO:0000256" key="31">
    <source>
        <dbReference type="ARBA" id="ARBA00047674"/>
    </source>
</evidence>
<dbReference type="GO" id="GO:0019433">
    <property type="term" value="P:triglyceride catabolic process"/>
    <property type="evidence" value="ECO:0007669"/>
    <property type="project" value="UniProtKB-UniPathway"/>
</dbReference>
<comment type="catalytic activity">
    <reaction evidence="23">
        <text>1-O-hexadecyl-2-acetyl-sn-glycerol + H2O = 1-O-hexadecyl-sn-glycerol + acetate + H(+)</text>
        <dbReference type="Rhea" id="RHEA:38563"/>
        <dbReference type="ChEBI" id="CHEBI:15377"/>
        <dbReference type="ChEBI" id="CHEBI:15378"/>
        <dbReference type="ChEBI" id="CHEBI:30089"/>
        <dbReference type="ChEBI" id="CHEBI:34115"/>
        <dbReference type="ChEBI" id="CHEBI:75936"/>
    </reaction>
    <physiologicalReaction direction="left-to-right" evidence="23">
        <dbReference type="Rhea" id="RHEA:38564"/>
    </physiologicalReaction>
</comment>
<reference evidence="44" key="1">
    <citation type="journal article" date="2004" name="Nature">
        <title>Genome duplication in the teleost fish Tetraodon nigroviridis reveals the early vertebrate proto-karyotype.</title>
        <authorList>
            <person name="Jaillon O."/>
            <person name="Aury J.-M."/>
            <person name="Brunet F."/>
            <person name="Petit J.-L."/>
            <person name="Stange-Thomann N."/>
            <person name="Mauceli E."/>
            <person name="Bouneau L."/>
            <person name="Fischer C."/>
            <person name="Ozouf-Costaz C."/>
            <person name="Bernot A."/>
            <person name="Nicaud S."/>
            <person name="Jaffe D."/>
            <person name="Fisher S."/>
            <person name="Lutfalla G."/>
            <person name="Dossat C."/>
            <person name="Segurens B."/>
            <person name="Dasilva C."/>
            <person name="Salanoubat M."/>
            <person name="Levy M."/>
            <person name="Boudet N."/>
            <person name="Castellano S."/>
            <person name="Anthouard V."/>
            <person name="Jubin C."/>
            <person name="Castelli V."/>
            <person name="Katinka M."/>
            <person name="Vacherie B."/>
            <person name="Biemont C."/>
            <person name="Skalli Z."/>
            <person name="Cattolico L."/>
            <person name="Poulain J."/>
            <person name="De Berardinis V."/>
            <person name="Cruaud C."/>
            <person name="Duprat S."/>
            <person name="Brottier P."/>
            <person name="Coutanceau J.-P."/>
            <person name="Gouzy J."/>
            <person name="Parra G."/>
            <person name="Lardier G."/>
            <person name="Chapple C."/>
            <person name="McKernan K.J."/>
            <person name="McEwan P."/>
            <person name="Bosak S."/>
            <person name="Kellis M."/>
            <person name="Volff J.-N."/>
            <person name="Guigo R."/>
            <person name="Zody M.C."/>
            <person name="Mesirov J."/>
            <person name="Lindblad-Toh K."/>
            <person name="Birren B."/>
            <person name="Nusbaum C."/>
            <person name="Kahn D."/>
            <person name="Robinson-Rechavi M."/>
            <person name="Laudet V."/>
            <person name="Schachter V."/>
            <person name="Quetier F."/>
            <person name="Saurin W."/>
            <person name="Scarpelli C."/>
            <person name="Wincker P."/>
            <person name="Lander E.S."/>
            <person name="Weissenbach J."/>
            <person name="Roest Crollius H."/>
        </authorList>
    </citation>
    <scope>NUCLEOTIDE SEQUENCE [LARGE SCALE GENOMIC DNA]</scope>
</reference>
<evidence type="ECO:0000256" key="37">
    <source>
        <dbReference type="ARBA" id="ARBA00049208"/>
    </source>
</evidence>
<comment type="catalytic activity">
    <reaction evidence="2">
        <text>Hydrolyzes glycerol monoesters of long-chain fatty acids.</text>
        <dbReference type="EC" id="3.1.1.23"/>
    </reaction>
</comment>
<feature type="region of interest" description="Disordered" evidence="41">
    <location>
        <begin position="449"/>
        <end position="551"/>
    </location>
</feature>
<evidence type="ECO:0000256" key="30">
    <source>
        <dbReference type="ARBA" id="ARBA00047653"/>
    </source>
</evidence>
<evidence type="ECO:0000256" key="20">
    <source>
        <dbReference type="ARBA" id="ARBA00023136"/>
    </source>
</evidence>
<comment type="pathway">
    <text evidence="7">Glycerolipid metabolism; triacylglycerol degradation.</text>
</comment>
<evidence type="ECO:0000256" key="24">
    <source>
        <dbReference type="ARBA" id="ARBA00030031"/>
    </source>
</evidence>
<evidence type="ECO:0000313" key="44">
    <source>
        <dbReference type="EMBL" id="CAF90962.1"/>
    </source>
</evidence>
<comment type="catalytic activity">
    <reaction evidence="34">
        <text>1,2-di-(9Z-octadecenoyl)-glycerol + H2O = (9Z-octadecenoyl)-glycerol + (9Z)-octadecenoate + H(+)</text>
        <dbReference type="Rhea" id="RHEA:38455"/>
        <dbReference type="ChEBI" id="CHEBI:15377"/>
        <dbReference type="ChEBI" id="CHEBI:15378"/>
        <dbReference type="ChEBI" id="CHEBI:30823"/>
        <dbReference type="ChEBI" id="CHEBI:52323"/>
        <dbReference type="ChEBI" id="CHEBI:75937"/>
    </reaction>
    <physiologicalReaction direction="left-to-right" evidence="34">
        <dbReference type="Rhea" id="RHEA:38456"/>
    </physiologicalReaction>
</comment>
<comment type="catalytic activity">
    <reaction evidence="32">
        <text>1,2,3-tri-(9Z-octadecenoyl)-glycerol + H2O = di-(9Z)-octadecenoylglycerol + (9Z)-octadecenoate + H(+)</text>
        <dbReference type="Rhea" id="RHEA:38575"/>
        <dbReference type="ChEBI" id="CHEBI:15377"/>
        <dbReference type="ChEBI" id="CHEBI:15378"/>
        <dbReference type="ChEBI" id="CHEBI:30823"/>
        <dbReference type="ChEBI" id="CHEBI:53753"/>
        <dbReference type="ChEBI" id="CHEBI:75945"/>
    </reaction>
    <physiologicalReaction direction="left-to-right" evidence="32">
        <dbReference type="Rhea" id="RHEA:38576"/>
    </physiologicalReaction>
</comment>
<feature type="non-terminal residue" evidence="44">
    <location>
        <position position="649"/>
    </location>
</feature>
<evidence type="ECO:0000256" key="5">
    <source>
        <dbReference type="ARBA" id="ARBA00004502"/>
    </source>
</evidence>
<comment type="catalytic activity">
    <reaction evidence="38">
        <text>1,3-di-(9Z-octadecenoyl)-glycerol + H2O = 1-(9Z-octadecenoyl)-glycerol + (9Z)-octadecenoate + H(+)</text>
        <dbReference type="Rhea" id="RHEA:39939"/>
        <dbReference type="ChEBI" id="CHEBI:15377"/>
        <dbReference type="ChEBI" id="CHEBI:15378"/>
        <dbReference type="ChEBI" id="CHEBI:30823"/>
        <dbReference type="ChEBI" id="CHEBI:75342"/>
        <dbReference type="ChEBI" id="CHEBI:75735"/>
    </reaction>
    <physiologicalReaction direction="left-to-right" evidence="38">
        <dbReference type="Rhea" id="RHEA:39940"/>
    </physiologicalReaction>
</comment>
<comment type="subcellular location">
    <subcellularLocation>
        <location evidence="3">Cell membrane</location>
    </subcellularLocation>
    <subcellularLocation>
        <location evidence="6">Cytoplasm</location>
        <location evidence="6">Cytosol</location>
    </subcellularLocation>
    <subcellularLocation>
        <location evidence="5">Lipid droplet</location>
    </subcellularLocation>
    <subcellularLocation>
        <location evidence="4">Membrane</location>
        <location evidence="4">Caveola</location>
    </subcellularLocation>
</comment>
<keyword evidence="13" id="KW-1003">Cell membrane</keyword>
<dbReference type="AlphaFoldDB" id="Q4T820"/>
<dbReference type="GO" id="GO:0005811">
    <property type="term" value="C:lipid droplet"/>
    <property type="evidence" value="ECO:0007669"/>
    <property type="project" value="UniProtKB-SubCell"/>
</dbReference>
<feature type="domain" description="Hormone-sensitive lipase N-terminal" evidence="42">
    <location>
        <begin position="122"/>
        <end position="201"/>
    </location>
</feature>
<evidence type="ECO:0000256" key="32">
    <source>
        <dbReference type="ARBA" id="ARBA00048386"/>
    </source>
</evidence>
<evidence type="ECO:0000256" key="7">
    <source>
        <dbReference type="ARBA" id="ARBA00004879"/>
    </source>
</evidence>
<keyword evidence="22" id="KW-0753">Steroid metabolism</keyword>
<evidence type="ECO:0000256" key="38">
    <source>
        <dbReference type="ARBA" id="ARBA00049372"/>
    </source>
</evidence>
<dbReference type="InterPro" id="IPR010468">
    <property type="entry name" value="HSL_N"/>
</dbReference>
<dbReference type="SUPFAM" id="SSF53474">
    <property type="entry name" value="alpha/beta-Hydrolases"/>
    <property type="match status" value="1"/>
</dbReference>
<dbReference type="InterPro" id="IPR029058">
    <property type="entry name" value="AB_hydrolase_fold"/>
</dbReference>
<evidence type="ECO:0000256" key="6">
    <source>
        <dbReference type="ARBA" id="ARBA00004514"/>
    </source>
</evidence>
<evidence type="ECO:0000256" key="17">
    <source>
        <dbReference type="ARBA" id="ARBA00022801"/>
    </source>
</evidence>
<keyword evidence="20" id="KW-0472">Membrane</keyword>
<evidence type="ECO:0000256" key="40">
    <source>
        <dbReference type="ARBA" id="ARBA00049519"/>
    </source>
</evidence>
<comment type="subunit">
    <text evidence="26">Monomer and homodimer. Interacts with CAVIN1 in the adipocyte cytoplasm. Interacts with PLIN5.</text>
</comment>